<name>A0A078B947_STYLE</name>
<feature type="region of interest" description="Disordered" evidence="2">
    <location>
        <begin position="263"/>
        <end position="284"/>
    </location>
</feature>
<keyword evidence="1" id="KW-0175">Coiled coil</keyword>
<evidence type="ECO:0000313" key="3">
    <source>
        <dbReference type="EMBL" id="CDW89797.1"/>
    </source>
</evidence>
<feature type="compositionally biased region" description="Polar residues" evidence="2">
    <location>
        <begin position="29"/>
        <end position="42"/>
    </location>
</feature>
<feature type="region of interest" description="Disordered" evidence="2">
    <location>
        <begin position="95"/>
        <end position="125"/>
    </location>
</feature>
<proteinExistence type="predicted"/>
<feature type="compositionally biased region" description="Polar residues" evidence="2">
    <location>
        <begin position="263"/>
        <end position="274"/>
    </location>
</feature>
<evidence type="ECO:0000256" key="2">
    <source>
        <dbReference type="SAM" id="MobiDB-lite"/>
    </source>
</evidence>
<dbReference type="EMBL" id="CCKQ01017883">
    <property type="protein sequence ID" value="CDW89797.1"/>
    <property type="molecule type" value="Genomic_DNA"/>
</dbReference>
<feature type="compositionally biased region" description="Basic and acidic residues" evidence="2">
    <location>
        <begin position="275"/>
        <end position="284"/>
    </location>
</feature>
<feature type="compositionally biased region" description="Low complexity" evidence="2">
    <location>
        <begin position="95"/>
        <end position="105"/>
    </location>
</feature>
<evidence type="ECO:0000313" key="4">
    <source>
        <dbReference type="Proteomes" id="UP000039865"/>
    </source>
</evidence>
<organism evidence="3 4">
    <name type="scientific">Stylonychia lemnae</name>
    <name type="common">Ciliate</name>
    <dbReference type="NCBI Taxonomy" id="5949"/>
    <lineage>
        <taxon>Eukaryota</taxon>
        <taxon>Sar</taxon>
        <taxon>Alveolata</taxon>
        <taxon>Ciliophora</taxon>
        <taxon>Intramacronucleata</taxon>
        <taxon>Spirotrichea</taxon>
        <taxon>Stichotrichia</taxon>
        <taxon>Sporadotrichida</taxon>
        <taxon>Oxytrichidae</taxon>
        <taxon>Stylonychinae</taxon>
        <taxon>Stylonychia</taxon>
    </lineage>
</organism>
<keyword evidence="4" id="KW-1185">Reference proteome</keyword>
<accession>A0A078B947</accession>
<dbReference type="AlphaFoldDB" id="A0A078B947"/>
<reference evidence="3 4" key="1">
    <citation type="submission" date="2014-06" db="EMBL/GenBank/DDBJ databases">
        <authorList>
            <person name="Swart Estienne"/>
        </authorList>
    </citation>
    <scope>NUCLEOTIDE SEQUENCE [LARGE SCALE GENOMIC DNA]</scope>
    <source>
        <strain evidence="3 4">130c</strain>
    </source>
</reference>
<sequence length="523" mass="61751">MINSQPLNLKGGGSTIIQNSQISKQQQQFSNPNRKSQGNQLSEDVINGYRQNKTRGGLRFMRDFSSNKEDKLLREYMEIEQVFKNTMLFQKNQYRPQTQQMQQQQSYSKDKKHKFANGGDDKSQSMFHSLSEQQFTENDYQVPQKLSQQDRMISTPSLNVEFFFDQRFKRRDICTPVVQMQQKIDSYFKPEYKKKASNNKQQYIKLNSKASADLNQQESQYSRVVTSKRTLNKNELSDSFISLGKSPTIKRNLNNQLIQNPTFKTQSSKQSSFNKQDHSQKDDLLSVRGSPTILNESGLNKNQQNYQFGDYQQFQNQSAQGLKMQLIPTETLQNLEKLENQSQDRQSPEFQEQTHPEVLLEQYDDNAMSSADQYQNQQYTMDNAAIQNLFRQKYIYLRQALSEEEKQKLLDIQKQLKLRKKQKERQLVMNQKIKDQLKQFENEFEKSYDESFEKGLEKHLNENLKQGNNVQEQRPSKRLNRNFRGKTLVKFFANNYNLSKHQMTASNNTKMFLHQQKVQRTMI</sequence>
<evidence type="ECO:0000256" key="1">
    <source>
        <dbReference type="SAM" id="Coils"/>
    </source>
</evidence>
<protein>
    <submittedName>
        <fullName evidence="3">Uncharacterized protein</fullName>
    </submittedName>
</protein>
<feature type="coiled-coil region" evidence="1">
    <location>
        <begin position="406"/>
        <end position="450"/>
    </location>
</feature>
<feature type="region of interest" description="Disordered" evidence="2">
    <location>
        <begin position="21"/>
        <end position="45"/>
    </location>
</feature>
<gene>
    <name evidence="3" type="primary">Contig14462.g15407</name>
    <name evidence="3" type="ORF">STYLEM_18936</name>
</gene>
<dbReference type="Proteomes" id="UP000039865">
    <property type="component" value="Unassembled WGS sequence"/>
</dbReference>
<dbReference type="InParanoid" id="A0A078B947"/>